<dbReference type="AlphaFoldDB" id="A0A841RHN6"/>
<dbReference type="GO" id="GO:0016757">
    <property type="term" value="F:glycosyltransferase activity"/>
    <property type="evidence" value="ECO:0007669"/>
    <property type="project" value="UniProtKB-KW"/>
</dbReference>
<evidence type="ECO:0000313" key="4">
    <source>
        <dbReference type="EMBL" id="MBB6511552.1"/>
    </source>
</evidence>
<evidence type="ECO:0000259" key="3">
    <source>
        <dbReference type="Pfam" id="PF13393"/>
    </source>
</evidence>
<dbReference type="PANTHER" id="PTHR43707">
    <property type="entry name" value="HISTIDYL-TRNA SYNTHETASE"/>
    <property type="match status" value="1"/>
</dbReference>
<feature type="binding site" evidence="2">
    <location>
        <position position="103"/>
    </location>
    <ligand>
        <name>L-histidine</name>
        <dbReference type="ChEBI" id="CHEBI:57595"/>
    </ligand>
</feature>
<evidence type="ECO:0000313" key="5">
    <source>
        <dbReference type="Proteomes" id="UP000572212"/>
    </source>
</evidence>
<feature type="binding site" evidence="2">
    <location>
        <position position="117"/>
    </location>
    <ligand>
        <name>L-histidine</name>
        <dbReference type="ChEBI" id="CHEBI:57595"/>
    </ligand>
</feature>
<dbReference type="Pfam" id="PF13393">
    <property type="entry name" value="tRNA-synt_His"/>
    <property type="match status" value="1"/>
</dbReference>
<dbReference type="SUPFAM" id="SSF55681">
    <property type="entry name" value="Class II aaRS and biotin synthetases"/>
    <property type="match status" value="1"/>
</dbReference>
<feature type="binding site" evidence="2">
    <location>
        <position position="113"/>
    </location>
    <ligand>
        <name>L-histidine</name>
        <dbReference type="ChEBI" id="CHEBI:57595"/>
    </ligand>
</feature>
<name>A0A841RHN6_9BACI</name>
<dbReference type="GO" id="GO:0005737">
    <property type="term" value="C:cytoplasm"/>
    <property type="evidence" value="ECO:0007669"/>
    <property type="project" value="InterPro"/>
</dbReference>
<dbReference type="Gene3D" id="3.30.930.10">
    <property type="entry name" value="Bira Bifunctional Protein, Domain 2"/>
    <property type="match status" value="1"/>
</dbReference>
<dbReference type="PANTHER" id="PTHR43707:SF6">
    <property type="entry name" value="ATP PHOSPHORIBOSYLTRANSFERASE REGULATORY SUBUNIT"/>
    <property type="match status" value="1"/>
</dbReference>
<dbReference type="RefSeq" id="WP_184243887.1">
    <property type="nucleotide sequence ID" value="NZ_BAAACU010000022.1"/>
</dbReference>
<dbReference type="InterPro" id="IPR004516">
    <property type="entry name" value="HisRS/HisZ"/>
</dbReference>
<dbReference type="GO" id="GO:0140096">
    <property type="term" value="F:catalytic activity, acting on a protein"/>
    <property type="evidence" value="ECO:0007669"/>
    <property type="project" value="UniProtKB-ARBA"/>
</dbReference>
<keyword evidence="4" id="KW-0808">Transferase</keyword>
<dbReference type="InterPro" id="IPR045864">
    <property type="entry name" value="aa-tRNA-synth_II/BPL/LPL"/>
</dbReference>
<accession>A0A841RHN6</accession>
<keyword evidence="1" id="KW-0368">Histidine biosynthesis</keyword>
<dbReference type="GO" id="GO:0000105">
    <property type="term" value="P:L-histidine biosynthetic process"/>
    <property type="evidence" value="ECO:0007669"/>
    <property type="project" value="UniProtKB-KW"/>
</dbReference>
<evidence type="ECO:0000256" key="2">
    <source>
        <dbReference type="PIRSR" id="PIRSR001549-1"/>
    </source>
</evidence>
<dbReference type="PIRSF" id="PIRSF001549">
    <property type="entry name" value="His-tRNA_synth"/>
    <property type="match status" value="1"/>
</dbReference>
<dbReference type="Proteomes" id="UP000572212">
    <property type="component" value="Unassembled WGS sequence"/>
</dbReference>
<keyword evidence="1" id="KW-0028">Amino-acid biosynthesis</keyword>
<keyword evidence="5" id="KW-1185">Reference proteome</keyword>
<gene>
    <name evidence="4" type="ORF">GGQ92_000319</name>
</gene>
<protein>
    <submittedName>
        <fullName evidence="4">ATP phosphoribosyltransferase regulatory subunit</fullName>
    </submittedName>
</protein>
<dbReference type="GO" id="GO:0006427">
    <property type="term" value="P:histidyl-tRNA aminoacylation"/>
    <property type="evidence" value="ECO:0007669"/>
    <property type="project" value="TreeGrafter"/>
</dbReference>
<feature type="binding site" evidence="2">
    <location>
        <begin position="261"/>
        <end position="262"/>
    </location>
    <ligand>
        <name>L-histidine</name>
        <dbReference type="ChEBI" id="CHEBI:57595"/>
    </ligand>
</feature>
<feature type="domain" description="Class II Histidinyl-tRNA synthetase (HisRS)-like catalytic core" evidence="3">
    <location>
        <begin position="29"/>
        <end position="306"/>
    </location>
</feature>
<feature type="binding site" evidence="2">
    <location>
        <begin position="76"/>
        <end position="78"/>
    </location>
    <ligand>
        <name>L-histidine</name>
        <dbReference type="ChEBI" id="CHEBI:57595"/>
    </ligand>
</feature>
<comment type="caution">
    <text evidence="4">The sequence shown here is derived from an EMBL/GenBank/DDBJ whole genome shotgun (WGS) entry which is preliminary data.</text>
</comment>
<sequence>MFLPEGSQDETGNLISNRLTALEIFRRITNSRNFRPISTPVVEYASTFTNDVAGMDLQWMLKWFNSDGEIEVLRPDWTAAIARAIASQHPSERKWTYQGSVFRMDKHGTENRQAGIEIVHEERFLGESESLLTAAAYLNELNISNYVIELSHTGIFEGILTLYPLNDEQKRQLHDAMYEKQEDYVKEILKNTNAESLIQPLIELMDAYGSREIIDEYKQRWQDTPSLLEILDQIEELIRLLEQAKVPEVIIDLGRVKNLPYYDGIMFRGFLVEDGSTCFSGGRYDRLYKQFELQTSAVGLAFDVDVLAKHMPVIQPSEKLCFIVDSTTHAYAEQYRIEHPDLRIDIRYSVDSELVYDRIYHVIKDRETYKVVER</sequence>
<keyword evidence="4" id="KW-0328">Glycosyltransferase</keyword>
<evidence type="ECO:0000256" key="1">
    <source>
        <dbReference type="ARBA" id="ARBA00023102"/>
    </source>
</evidence>
<organism evidence="4 5">
    <name type="scientific">Gracilibacillus halotolerans</name>
    <dbReference type="NCBI Taxonomy" id="74386"/>
    <lineage>
        <taxon>Bacteria</taxon>
        <taxon>Bacillati</taxon>
        <taxon>Bacillota</taxon>
        <taxon>Bacilli</taxon>
        <taxon>Bacillales</taxon>
        <taxon>Bacillaceae</taxon>
        <taxon>Gracilibacillus</taxon>
    </lineage>
</organism>
<dbReference type="GO" id="GO:0004821">
    <property type="term" value="F:histidine-tRNA ligase activity"/>
    <property type="evidence" value="ECO:0007669"/>
    <property type="project" value="TreeGrafter"/>
</dbReference>
<dbReference type="EMBL" id="JACHON010000001">
    <property type="protein sequence ID" value="MBB6511552.1"/>
    <property type="molecule type" value="Genomic_DNA"/>
</dbReference>
<proteinExistence type="predicted"/>
<reference evidence="4 5" key="1">
    <citation type="submission" date="2020-08" db="EMBL/GenBank/DDBJ databases">
        <title>Genomic Encyclopedia of Type Strains, Phase IV (KMG-IV): sequencing the most valuable type-strain genomes for metagenomic binning, comparative biology and taxonomic classification.</title>
        <authorList>
            <person name="Goeker M."/>
        </authorList>
    </citation>
    <scope>NUCLEOTIDE SEQUENCE [LARGE SCALE GENOMIC DNA]</scope>
    <source>
        <strain evidence="4 5">DSM 11805</strain>
    </source>
</reference>
<dbReference type="InterPro" id="IPR041715">
    <property type="entry name" value="HisRS-like_core"/>
</dbReference>